<dbReference type="GO" id="GO:0003863">
    <property type="term" value="F:branched-chain 2-oxo acid dehydrogenase activity"/>
    <property type="evidence" value="ECO:0007669"/>
    <property type="project" value="UniProtKB-EC"/>
</dbReference>
<evidence type="ECO:0000313" key="7">
    <source>
        <dbReference type="Proteomes" id="UP001174909"/>
    </source>
</evidence>
<name>A0AA35TEW0_GEOBA</name>
<protein>
    <recommendedName>
        <fullName evidence="4">2-oxoisovalerate dehydrogenase subunit alpha</fullName>
        <ecNumber evidence="4">1.2.4.4</ecNumber>
    </recommendedName>
    <alternativeName>
        <fullName evidence="4">Branched-chain alpha-keto acid dehydrogenase E1 component alpha chain</fullName>
    </alternativeName>
</protein>
<dbReference type="PANTHER" id="PTHR43380">
    <property type="entry name" value="2-OXOISOVALERATE DEHYDROGENASE SUBUNIT ALPHA, MITOCHONDRIAL"/>
    <property type="match status" value="1"/>
</dbReference>
<dbReference type="Pfam" id="PF00676">
    <property type="entry name" value="E1_dh"/>
    <property type="match status" value="1"/>
</dbReference>
<keyword evidence="7" id="KW-1185">Reference proteome</keyword>
<keyword evidence="4" id="KW-0786">Thiamine pyrophosphate</keyword>
<evidence type="ECO:0000259" key="5">
    <source>
        <dbReference type="Pfam" id="PF00676"/>
    </source>
</evidence>
<dbReference type="GO" id="GO:0009083">
    <property type="term" value="P:branched-chain amino acid catabolic process"/>
    <property type="evidence" value="ECO:0007669"/>
    <property type="project" value="TreeGrafter"/>
</dbReference>
<evidence type="ECO:0000256" key="1">
    <source>
        <dbReference type="ARBA" id="ARBA00008646"/>
    </source>
</evidence>
<evidence type="ECO:0000256" key="2">
    <source>
        <dbReference type="ARBA" id="ARBA00022946"/>
    </source>
</evidence>
<accession>A0AA35TEW0</accession>
<dbReference type="EC" id="1.2.4.4" evidence="4"/>
<reference evidence="6" key="1">
    <citation type="submission" date="2023-03" db="EMBL/GenBank/DDBJ databases">
        <authorList>
            <person name="Steffen K."/>
            <person name="Cardenas P."/>
        </authorList>
    </citation>
    <scope>NUCLEOTIDE SEQUENCE</scope>
</reference>
<dbReference type="InterPro" id="IPR029061">
    <property type="entry name" value="THDP-binding"/>
</dbReference>
<keyword evidence="2" id="KW-0809">Transit peptide</keyword>
<organism evidence="6 7">
    <name type="scientific">Geodia barretti</name>
    <name type="common">Barrett's horny sponge</name>
    <dbReference type="NCBI Taxonomy" id="519541"/>
    <lineage>
        <taxon>Eukaryota</taxon>
        <taxon>Metazoa</taxon>
        <taxon>Porifera</taxon>
        <taxon>Demospongiae</taxon>
        <taxon>Heteroscleromorpha</taxon>
        <taxon>Tetractinellida</taxon>
        <taxon>Astrophorina</taxon>
        <taxon>Geodiidae</taxon>
        <taxon>Geodia</taxon>
    </lineage>
</organism>
<dbReference type="PANTHER" id="PTHR43380:SF1">
    <property type="entry name" value="2-OXOISOVALERATE DEHYDROGENASE SUBUNIT ALPHA, MITOCHONDRIAL"/>
    <property type="match status" value="1"/>
</dbReference>
<evidence type="ECO:0000256" key="3">
    <source>
        <dbReference type="ARBA" id="ARBA00023002"/>
    </source>
</evidence>
<dbReference type="SUPFAM" id="SSF52518">
    <property type="entry name" value="Thiamin diphosphate-binding fold (THDP-binding)"/>
    <property type="match status" value="1"/>
</dbReference>
<proteinExistence type="inferred from homology"/>
<gene>
    <name evidence="6" type="ORF">GBAR_LOCUS25814</name>
</gene>
<evidence type="ECO:0000256" key="4">
    <source>
        <dbReference type="RuleBase" id="RU365014"/>
    </source>
</evidence>
<comment type="function">
    <text evidence="4">The branched-chain alpha-keto dehydrogenase complex catalyzes the overall conversion of alpha-keto acids to acyl-CoA and CO(2). It contains multiple copies of three enzymatic components: branched-chain alpha-keto acid decarboxylase (E1), lipoamide acyltransferase (E2) and lipoamide dehydrogenase (E3).</text>
</comment>
<dbReference type="CDD" id="cd02000">
    <property type="entry name" value="TPP_E1_PDC_ADC_BCADC"/>
    <property type="match status" value="1"/>
</dbReference>
<dbReference type="EMBL" id="CASHTH010003582">
    <property type="protein sequence ID" value="CAI8046693.1"/>
    <property type="molecule type" value="Genomic_DNA"/>
</dbReference>
<comment type="similarity">
    <text evidence="1 4">Belongs to the BCKDHA family.</text>
</comment>
<dbReference type="InterPro" id="IPR001017">
    <property type="entry name" value="DH_E1"/>
</dbReference>
<comment type="catalytic activity">
    <reaction evidence="4">
        <text>N(6)-[(R)-lipoyl]-L-lysyl-[protein] + 3-methyl-2-oxobutanoate + H(+) = N(6)-[(R)-S(8)-2-methylpropanoyldihydrolipoyl]-L-lysyl-[protein] + CO2</text>
        <dbReference type="Rhea" id="RHEA:13457"/>
        <dbReference type="Rhea" id="RHEA-COMP:10474"/>
        <dbReference type="Rhea" id="RHEA-COMP:10497"/>
        <dbReference type="ChEBI" id="CHEBI:11851"/>
        <dbReference type="ChEBI" id="CHEBI:15378"/>
        <dbReference type="ChEBI" id="CHEBI:16526"/>
        <dbReference type="ChEBI" id="CHEBI:83099"/>
        <dbReference type="ChEBI" id="CHEBI:83142"/>
        <dbReference type="EC" id="1.2.4.4"/>
    </reaction>
</comment>
<sequence>MTQANVPELSADAVAVANGSPPNLPAGLTVADLVEICRQLILVRAMDERIWMMNRQGKVPIAASAQGHEAAQLGSLLAAQKDGDCFLFPYYRDLAIKMAAGLTPRQVMLSFMGKDGDPYSGARQFPLQGADLPNKIIQISNVVAAGLTQSVGYALGCKMMGDDTVTICYFGDGATSQGETHEAMNFAAIHRLPIVFICENNKFAISTPQATQMVISDVAARAEAYGFPGFVIDGMDLMACYEATRQGIDFARRTGPTLVEMKCERFMPHTTDDDDRRYRDRDALEAARQFDPVTTFPAELLNRGIVSPEQVDQFKAEALQLVNDATDFADAASPPDASTIYDNLYI</sequence>
<comment type="cofactor">
    <cofactor evidence="4">
        <name>thiamine diphosphate</name>
        <dbReference type="ChEBI" id="CHEBI:58937"/>
    </cofactor>
</comment>
<comment type="caution">
    <text evidence="6">The sequence shown here is derived from an EMBL/GenBank/DDBJ whole genome shotgun (WGS) entry which is preliminary data.</text>
</comment>
<dbReference type="Proteomes" id="UP001174909">
    <property type="component" value="Unassembled WGS sequence"/>
</dbReference>
<evidence type="ECO:0000313" key="6">
    <source>
        <dbReference type="EMBL" id="CAI8046693.1"/>
    </source>
</evidence>
<dbReference type="Gene3D" id="3.40.50.970">
    <property type="match status" value="1"/>
</dbReference>
<feature type="domain" description="Dehydrogenase E1 component" evidence="5">
    <location>
        <begin position="41"/>
        <end position="336"/>
    </location>
</feature>
<dbReference type="AlphaFoldDB" id="A0AA35TEW0"/>
<keyword evidence="3 4" id="KW-0560">Oxidoreductase</keyword>
<dbReference type="InterPro" id="IPR050771">
    <property type="entry name" value="Alpha-ketoacid_DH_E1_comp"/>
</dbReference>